<sequence>METAAPPLVTSDSNLYITTDELKPYASEPSKNYKADYNQLIKAGTVYISIISSIEIPLICLAIYAVYSLIKLHHSAPVFVINLLASDLIQIVCMLLFTSPSMWTISLTTMMWTSYTGFYFMTCIALERYVLIAHPVWHRSYRSVKCFVCTSLTGWLLPFILIIIFFLLLSFDIIPDFILIEILFYMPLIFYAVIIVCFVGSCRSLSHSISLTPVKKQLVLAPLFFVLMSYTFLILPINILLIVRNNNTSSLFRFTGVLYLLNPLVDCLLYVFMRSDAENIIRMPHCCSRLKRVETEMGQTTSTDVQRDHV</sequence>
<dbReference type="GO" id="GO:0035025">
    <property type="term" value="P:positive regulation of Rho protein signal transduction"/>
    <property type="evidence" value="ECO:0007669"/>
    <property type="project" value="TreeGrafter"/>
</dbReference>
<evidence type="ECO:0000256" key="1">
    <source>
        <dbReference type="ARBA" id="ARBA00004141"/>
    </source>
</evidence>
<reference evidence="12" key="1">
    <citation type="submission" date="2025-08" db="UniProtKB">
        <authorList>
            <consortium name="Ensembl"/>
        </authorList>
    </citation>
    <scope>IDENTIFICATION</scope>
</reference>
<protein>
    <recommendedName>
        <fullName evidence="11">G-protein coupled receptors family 1 profile domain-containing protein</fullName>
    </recommendedName>
</protein>
<dbReference type="SUPFAM" id="SSF81321">
    <property type="entry name" value="Family A G protein-coupled receptor-like"/>
    <property type="match status" value="1"/>
</dbReference>
<evidence type="ECO:0000256" key="6">
    <source>
        <dbReference type="ARBA" id="ARBA00023170"/>
    </source>
</evidence>
<dbReference type="PANTHER" id="PTHR24232">
    <property type="entry name" value="G-PROTEIN COUPLED RECEPTOR"/>
    <property type="match status" value="1"/>
</dbReference>
<evidence type="ECO:0000256" key="4">
    <source>
        <dbReference type="ARBA" id="ARBA00023040"/>
    </source>
</evidence>
<dbReference type="Proteomes" id="UP000694427">
    <property type="component" value="Unplaced"/>
</dbReference>
<keyword evidence="3 10" id="KW-1133">Transmembrane helix</keyword>
<dbReference type="GO" id="GO:0004930">
    <property type="term" value="F:G protein-coupled receptor activity"/>
    <property type="evidence" value="ECO:0007669"/>
    <property type="project" value="UniProtKB-KW"/>
</dbReference>
<evidence type="ECO:0000313" key="13">
    <source>
        <dbReference type="Proteomes" id="UP000694427"/>
    </source>
</evidence>
<keyword evidence="6 9" id="KW-0675">Receptor</keyword>
<keyword evidence="8 9" id="KW-0807">Transducer</keyword>
<feature type="domain" description="G-protein coupled receptors family 1 profile" evidence="11">
    <location>
        <begin position="115"/>
        <end position="237"/>
    </location>
</feature>
<evidence type="ECO:0000256" key="8">
    <source>
        <dbReference type="ARBA" id="ARBA00023224"/>
    </source>
</evidence>
<dbReference type="PROSITE" id="PS00237">
    <property type="entry name" value="G_PROTEIN_RECEP_F1_1"/>
    <property type="match status" value="1"/>
</dbReference>
<keyword evidence="7" id="KW-0325">Glycoprotein</keyword>
<feature type="transmembrane region" description="Helical" evidence="10">
    <location>
        <begin position="219"/>
        <end position="242"/>
    </location>
</feature>
<reference evidence="12" key="2">
    <citation type="submission" date="2025-09" db="UniProtKB">
        <authorList>
            <consortium name="Ensembl"/>
        </authorList>
    </citation>
    <scope>IDENTIFICATION</scope>
</reference>
<keyword evidence="4 9" id="KW-0297">G-protein coupled receptor</keyword>
<keyword evidence="5 10" id="KW-0472">Membrane</keyword>
<feature type="transmembrane region" description="Helical" evidence="10">
    <location>
        <begin position="103"/>
        <end position="126"/>
    </location>
</feature>
<comment type="similarity">
    <text evidence="9">Belongs to the G-protein coupled receptor 1 family.</text>
</comment>
<evidence type="ECO:0000256" key="5">
    <source>
        <dbReference type="ARBA" id="ARBA00023136"/>
    </source>
</evidence>
<comment type="subcellular location">
    <subcellularLocation>
        <location evidence="1">Membrane</location>
        <topology evidence="1">Multi-pass membrane protein</topology>
    </subcellularLocation>
</comment>
<dbReference type="InterPro" id="IPR017452">
    <property type="entry name" value="GPCR_Rhodpsn_7TM"/>
</dbReference>
<feature type="transmembrane region" description="Helical" evidence="10">
    <location>
        <begin position="46"/>
        <end position="67"/>
    </location>
</feature>
<dbReference type="Gene3D" id="1.20.1070.10">
    <property type="entry name" value="Rhodopsin 7-helix transmembrane proteins"/>
    <property type="match status" value="1"/>
</dbReference>
<dbReference type="PANTHER" id="PTHR24232:SF85">
    <property type="entry name" value="G-PROTEIN COUPLED RECEPTOR 4"/>
    <property type="match status" value="1"/>
</dbReference>
<evidence type="ECO:0000256" key="2">
    <source>
        <dbReference type="ARBA" id="ARBA00022692"/>
    </source>
</evidence>
<name>A0A8C1QSG6_CYPCA</name>
<feature type="transmembrane region" description="Helical" evidence="10">
    <location>
        <begin position="177"/>
        <end position="199"/>
    </location>
</feature>
<keyword evidence="2 9" id="KW-0812">Transmembrane</keyword>
<dbReference type="AlphaFoldDB" id="A0A8C1QSG6"/>
<dbReference type="GO" id="GO:0007200">
    <property type="term" value="P:phospholipase C-activating G protein-coupled receptor signaling pathway"/>
    <property type="evidence" value="ECO:0007669"/>
    <property type="project" value="TreeGrafter"/>
</dbReference>
<feature type="transmembrane region" description="Helical" evidence="10">
    <location>
        <begin position="147"/>
        <end position="171"/>
    </location>
</feature>
<proteinExistence type="inferred from homology"/>
<evidence type="ECO:0000313" key="12">
    <source>
        <dbReference type="Ensembl" id="ENSCCRP00010061307.1"/>
    </source>
</evidence>
<dbReference type="Ensembl" id="ENSCCRT00010067296.1">
    <property type="protein sequence ID" value="ENSCCRP00010061307.1"/>
    <property type="gene ID" value="ENSCCRG00010026080.1"/>
</dbReference>
<evidence type="ECO:0000256" key="7">
    <source>
        <dbReference type="ARBA" id="ARBA00023180"/>
    </source>
</evidence>
<dbReference type="GO" id="GO:0005886">
    <property type="term" value="C:plasma membrane"/>
    <property type="evidence" value="ECO:0007669"/>
    <property type="project" value="TreeGrafter"/>
</dbReference>
<evidence type="ECO:0000256" key="10">
    <source>
        <dbReference type="SAM" id="Phobius"/>
    </source>
</evidence>
<keyword evidence="13" id="KW-1185">Reference proteome</keyword>
<evidence type="ECO:0000259" key="11">
    <source>
        <dbReference type="PROSITE" id="PS50262"/>
    </source>
</evidence>
<feature type="transmembrane region" description="Helical" evidence="10">
    <location>
        <begin position="79"/>
        <end position="97"/>
    </location>
</feature>
<accession>A0A8C1QSG6</accession>
<feature type="transmembrane region" description="Helical" evidence="10">
    <location>
        <begin position="254"/>
        <end position="273"/>
    </location>
</feature>
<organism evidence="12 13">
    <name type="scientific">Cyprinus carpio</name>
    <name type="common">Common carp</name>
    <dbReference type="NCBI Taxonomy" id="7962"/>
    <lineage>
        <taxon>Eukaryota</taxon>
        <taxon>Metazoa</taxon>
        <taxon>Chordata</taxon>
        <taxon>Craniata</taxon>
        <taxon>Vertebrata</taxon>
        <taxon>Euteleostomi</taxon>
        <taxon>Actinopterygii</taxon>
        <taxon>Neopterygii</taxon>
        <taxon>Teleostei</taxon>
        <taxon>Ostariophysi</taxon>
        <taxon>Cypriniformes</taxon>
        <taxon>Cyprinidae</taxon>
        <taxon>Cyprininae</taxon>
        <taxon>Cyprinus</taxon>
    </lineage>
</organism>
<dbReference type="InterPro" id="IPR000276">
    <property type="entry name" value="GPCR_Rhodpsn"/>
</dbReference>
<evidence type="ECO:0000256" key="9">
    <source>
        <dbReference type="RuleBase" id="RU000688"/>
    </source>
</evidence>
<evidence type="ECO:0000256" key="3">
    <source>
        <dbReference type="ARBA" id="ARBA00022989"/>
    </source>
</evidence>
<dbReference type="PRINTS" id="PR00237">
    <property type="entry name" value="GPCRRHODOPSN"/>
</dbReference>
<dbReference type="PROSITE" id="PS50262">
    <property type="entry name" value="G_PROTEIN_RECEP_F1_2"/>
    <property type="match status" value="1"/>
</dbReference>